<sequence length="166" mass="17614">MQRSAPPVPTGTGLMMSPALRPMQAALAEARAAALRGEVPVGAVITDPVTGKILAAASNRTEADHDPTAHAEILAIRAVARMLASPRLTGLDLWVTLEPCAMCAQAIAFARIRRLYYGAADPKGGGVEHGARVFSHPTCHHRPEIFGGIAETEASQLLKIFFKSLR</sequence>
<dbReference type="Pfam" id="PF00383">
    <property type="entry name" value="dCMP_cyt_deam_1"/>
    <property type="match status" value="1"/>
</dbReference>
<accession>A0ABU9YJF3</accession>
<keyword evidence="11" id="KW-1185">Reference proteome</keyword>
<evidence type="ECO:0000313" key="11">
    <source>
        <dbReference type="Proteomes" id="UP001413721"/>
    </source>
</evidence>
<keyword evidence="4 8" id="KW-0479">Metal-binding</keyword>
<dbReference type="InterPro" id="IPR002125">
    <property type="entry name" value="CMP_dCMP_dom"/>
</dbReference>
<dbReference type="EC" id="3.5.4.33" evidence="8"/>
<gene>
    <name evidence="8" type="primary">tadA</name>
    <name evidence="10" type="ORF">WG926_11475</name>
</gene>
<evidence type="ECO:0000256" key="1">
    <source>
        <dbReference type="ARBA" id="ARBA00010669"/>
    </source>
</evidence>
<dbReference type="EMBL" id="JBBKTW010000004">
    <property type="protein sequence ID" value="MEN2988924.1"/>
    <property type="molecule type" value="Genomic_DNA"/>
</dbReference>
<proteinExistence type="inferred from homology"/>
<dbReference type="Gene3D" id="3.40.140.10">
    <property type="entry name" value="Cytidine Deaminase, domain 2"/>
    <property type="match status" value="1"/>
</dbReference>
<organism evidence="10 11">
    <name type="scientific">Tistrella arctica</name>
    <dbReference type="NCBI Taxonomy" id="3133430"/>
    <lineage>
        <taxon>Bacteria</taxon>
        <taxon>Pseudomonadati</taxon>
        <taxon>Pseudomonadota</taxon>
        <taxon>Alphaproteobacteria</taxon>
        <taxon>Geminicoccales</taxon>
        <taxon>Geminicoccaceae</taxon>
        <taxon>Tistrella</taxon>
    </lineage>
</organism>
<evidence type="ECO:0000259" key="9">
    <source>
        <dbReference type="PROSITE" id="PS51747"/>
    </source>
</evidence>
<comment type="cofactor">
    <cofactor evidence="8">
        <name>Zn(2+)</name>
        <dbReference type="ChEBI" id="CHEBI:29105"/>
    </cofactor>
    <text evidence="8">Binds 1 zinc ion per subunit.</text>
</comment>
<comment type="catalytic activity">
    <reaction evidence="7 8">
        <text>adenosine(34) in tRNA + H2O + H(+) = inosine(34) in tRNA + NH4(+)</text>
        <dbReference type="Rhea" id="RHEA:43168"/>
        <dbReference type="Rhea" id="RHEA-COMP:10373"/>
        <dbReference type="Rhea" id="RHEA-COMP:10374"/>
        <dbReference type="ChEBI" id="CHEBI:15377"/>
        <dbReference type="ChEBI" id="CHEBI:15378"/>
        <dbReference type="ChEBI" id="CHEBI:28938"/>
        <dbReference type="ChEBI" id="CHEBI:74411"/>
        <dbReference type="ChEBI" id="CHEBI:82852"/>
        <dbReference type="EC" id="3.5.4.33"/>
    </reaction>
</comment>
<feature type="binding site" evidence="8">
    <location>
        <position position="70"/>
    </location>
    <ligand>
        <name>Zn(2+)</name>
        <dbReference type="ChEBI" id="CHEBI:29105"/>
        <note>catalytic</note>
    </ligand>
</feature>
<dbReference type="HAMAP" id="MF_00972">
    <property type="entry name" value="tRNA_aden_deaminase"/>
    <property type="match status" value="1"/>
</dbReference>
<dbReference type="GO" id="GO:0052717">
    <property type="term" value="F:tRNA-specific adenosine-34 deaminase activity"/>
    <property type="evidence" value="ECO:0007669"/>
    <property type="project" value="UniProtKB-EC"/>
</dbReference>
<reference evidence="10 11" key="1">
    <citation type="submission" date="2024-03" db="EMBL/GenBank/DDBJ databases">
        <title>High-quality draft genome sequencing of Tistrella sp. BH-R2-4.</title>
        <authorList>
            <person name="Dong C."/>
        </authorList>
    </citation>
    <scope>NUCLEOTIDE SEQUENCE [LARGE SCALE GENOMIC DNA]</scope>
    <source>
        <strain evidence="10 11">BH-R2-4</strain>
    </source>
</reference>
<comment type="subunit">
    <text evidence="2 8">Homodimer.</text>
</comment>
<protein>
    <recommendedName>
        <fullName evidence="8">tRNA-specific adenosine deaminase</fullName>
        <ecNumber evidence="8">3.5.4.33</ecNumber>
    </recommendedName>
</protein>
<evidence type="ECO:0000256" key="5">
    <source>
        <dbReference type="ARBA" id="ARBA00022801"/>
    </source>
</evidence>
<dbReference type="PANTHER" id="PTHR11079">
    <property type="entry name" value="CYTOSINE DEAMINASE FAMILY MEMBER"/>
    <property type="match status" value="1"/>
</dbReference>
<feature type="domain" description="CMP/dCMP-type deaminase" evidence="9">
    <location>
        <begin position="17"/>
        <end position="128"/>
    </location>
</feature>
<dbReference type="CDD" id="cd01285">
    <property type="entry name" value="nucleoside_deaminase"/>
    <property type="match status" value="1"/>
</dbReference>
<evidence type="ECO:0000256" key="2">
    <source>
        <dbReference type="ARBA" id="ARBA00011738"/>
    </source>
</evidence>
<dbReference type="InterPro" id="IPR016192">
    <property type="entry name" value="APOBEC/CMP_deaminase_Zn-bd"/>
</dbReference>
<keyword evidence="3 8" id="KW-0819">tRNA processing</keyword>
<dbReference type="PROSITE" id="PS51747">
    <property type="entry name" value="CYT_DCMP_DEAMINASES_2"/>
    <property type="match status" value="1"/>
</dbReference>
<keyword evidence="6 8" id="KW-0862">Zinc</keyword>
<feature type="active site" description="Proton donor" evidence="8">
    <location>
        <position position="72"/>
    </location>
</feature>
<evidence type="ECO:0000256" key="7">
    <source>
        <dbReference type="ARBA" id="ARBA00048045"/>
    </source>
</evidence>
<dbReference type="PANTHER" id="PTHR11079:SF202">
    <property type="entry name" value="TRNA-SPECIFIC ADENOSINE DEAMINASE"/>
    <property type="match status" value="1"/>
</dbReference>
<dbReference type="SUPFAM" id="SSF53927">
    <property type="entry name" value="Cytidine deaminase-like"/>
    <property type="match status" value="1"/>
</dbReference>
<feature type="binding site" evidence="8">
    <location>
        <position position="100"/>
    </location>
    <ligand>
        <name>Zn(2+)</name>
        <dbReference type="ChEBI" id="CHEBI:29105"/>
        <note>catalytic</note>
    </ligand>
</feature>
<comment type="caution">
    <text evidence="10">The sequence shown here is derived from an EMBL/GenBank/DDBJ whole genome shotgun (WGS) entry which is preliminary data.</text>
</comment>
<evidence type="ECO:0000313" key="10">
    <source>
        <dbReference type="EMBL" id="MEN2988924.1"/>
    </source>
</evidence>
<evidence type="ECO:0000256" key="4">
    <source>
        <dbReference type="ARBA" id="ARBA00022723"/>
    </source>
</evidence>
<evidence type="ECO:0000256" key="6">
    <source>
        <dbReference type="ARBA" id="ARBA00022833"/>
    </source>
</evidence>
<evidence type="ECO:0000256" key="3">
    <source>
        <dbReference type="ARBA" id="ARBA00022694"/>
    </source>
</evidence>
<dbReference type="PROSITE" id="PS00903">
    <property type="entry name" value="CYT_DCMP_DEAMINASES_1"/>
    <property type="match status" value="1"/>
</dbReference>
<dbReference type="Proteomes" id="UP001413721">
    <property type="component" value="Unassembled WGS sequence"/>
</dbReference>
<comment type="function">
    <text evidence="8">Catalyzes the deamination of adenosine to inosine at the wobble position 34 of tRNA(Arg2).</text>
</comment>
<evidence type="ECO:0000256" key="8">
    <source>
        <dbReference type="HAMAP-Rule" id="MF_00972"/>
    </source>
</evidence>
<name>A0ABU9YJF3_9PROT</name>
<dbReference type="InterPro" id="IPR028883">
    <property type="entry name" value="tRNA_aden_deaminase"/>
</dbReference>
<comment type="similarity">
    <text evidence="1">Belongs to the cytidine and deoxycytidylate deaminase family. ADAT2 subfamily.</text>
</comment>
<dbReference type="InterPro" id="IPR016193">
    <property type="entry name" value="Cytidine_deaminase-like"/>
</dbReference>
<keyword evidence="5 8" id="KW-0378">Hydrolase</keyword>
<feature type="binding site" evidence="8">
    <location>
        <position position="103"/>
    </location>
    <ligand>
        <name>Zn(2+)</name>
        <dbReference type="ChEBI" id="CHEBI:29105"/>
        <note>catalytic</note>
    </ligand>
</feature>